<keyword evidence="2" id="KW-1185">Reference proteome</keyword>
<sequence>MVIKNIDPKKIKSPAEMLSCLNVSENEKLLEFYWTELTNEIVKDDYSELIEVSIIFLGGDTEKKYKIRPPGAIHQAQWMARAIYSLKISFLSSPLKIPNKDKVALLDVCMFVHYMLC</sequence>
<reference evidence="1 2" key="1">
    <citation type="journal article" date="2019" name="Commun. Biol.">
        <title>The bagworm genome reveals a unique fibroin gene that provides high tensile strength.</title>
        <authorList>
            <person name="Kono N."/>
            <person name="Nakamura H."/>
            <person name="Ohtoshi R."/>
            <person name="Tomita M."/>
            <person name="Numata K."/>
            <person name="Arakawa K."/>
        </authorList>
    </citation>
    <scope>NUCLEOTIDE SEQUENCE [LARGE SCALE GENOMIC DNA]</scope>
</reference>
<dbReference type="AlphaFoldDB" id="A0A4C1VP19"/>
<comment type="caution">
    <text evidence="1">The sequence shown here is derived from an EMBL/GenBank/DDBJ whole genome shotgun (WGS) entry which is preliminary data.</text>
</comment>
<protein>
    <submittedName>
        <fullName evidence="1">Uncharacterized protein</fullName>
    </submittedName>
</protein>
<dbReference type="OrthoDB" id="6626714at2759"/>
<dbReference type="EMBL" id="BGZK01000368">
    <property type="protein sequence ID" value="GBP39614.1"/>
    <property type="molecule type" value="Genomic_DNA"/>
</dbReference>
<dbReference type="Proteomes" id="UP000299102">
    <property type="component" value="Unassembled WGS sequence"/>
</dbReference>
<evidence type="ECO:0000313" key="2">
    <source>
        <dbReference type="Proteomes" id="UP000299102"/>
    </source>
</evidence>
<accession>A0A4C1VP19</accession>
<organism evidence="1 2">
    <name type="scientific">Eumeta variegata</name>
    <name type="common">Bagworm moth</name>
    <name type="synonym">Eumeta japonica</name>
    <dbReference type="NCBI Taxonomy" id="151549"/>
    <lineage>
        <taxon>Eukaryota</taxon>
        <taxon>Metazoa</taxon>
        <taxon>Ecdysozoa</taxon>
        <taxon>Arthropoda</taxon>
        <taxon>Hexapoda</taxon>
        <taxon>Insecta</taxon>
        <taxon>Pterygota</taxon>
        <taxon>Neoptera</taxon>
        <taxon>Endopterygota</taxon>
        <taxon>Lepidoptera</taxon>
        <taxon>Glossata</taxon>
        <taxon>Ditrysia</taxon>
        <taxon>Tineoidea</taxon>
        <taxon>Psychidae</taxon>
        <taxon>Oiketicinae</taxon>
        <taxon>Eumeta</taxon>
    </lineage>
</organism>
<name>A0A4C1VP19_EUMVA</name>
<evidence type="ECO:0000313" key="1">
    <source>
        <dbReference type="EMBL" id="GBP39614.1"/>
    </source>
</evidence>
<proteinExistence type="predicted"/>
<gene>
    <name evidence="1" type="ORF">EVAR_26697_1</name>
</gene>